<evidence type="ECO:0000256" key="11">
    <source>
        <dbReference type="RuleBase" id="RU368036"/>
    </source>
</evidence>
<accession>A0A657Q6L0</accession>
<keyword evidence="6 11" id="KW-0865">Zymogen</keyword>
<dbReference type="EC" id="2.3.2.2" evidence="11"/>
<comment type="subunit">
    <text evidence="11">This enzyme consists of two polypeptide chains, which are synthesized in precursor form from a single polypeptide.</text>
</comment>
<dbReference type="SUPFAM" id="SSF56235">
    <property type="entry name" value="N-terminal nucleophile aminohydrolases (Ntn hydrolases)"/>
    <property type="match status" value="1"/>
</dbReference>
<evidence type="ECO:0000256" key="1">
    <source>
        <dbReference type="ARBA" id="ARBA00001049"/>
    </source>
</evidence>
<evidence type="ECO:0000256" key="3">
    <source>
        <dbReference type="ARBA" id="ARBA00009381"/>
    </source>
</evidence>
<comment type="catalytic activity">
    <reaction evidence="1 11">
        <text>an S-substituted glutathione + H2O = an S-substituted L-cysteinylglycine + L-glutamate</text>
        <dbReference type="Rhea" id="RHEA:59468"/>
        <dbReference type="ChEBI" id="CHEBI:15377"/>
        <dbReference type="ChEBI" id="CHEBI:29985"/>
        <dbReference type="ChEBI" id="CHEBI:90779"/>
        <dbReference type="ChEBI" id="CHEBI:143103"/>
        <dbReference type="EC" id="3.4.19.13"/>
    </reaction>
</comment>
<dbReference type="InterPro" id="IPR000101">
    <property type="entry name" value="GGT_peptidase"/>
</dbReference>
<comment type="PTM">
    <text evidence="11">Cleaved by autocatalysis into a large and a small subunit.</text>
</comment>
<evidence type="ECO:0000256" key="7">
    <source>
        <dbReference type="ARBA" id="ARBA00023315"/>
    </source>
</evidence>
<dbReference type="Gene3D" id="1.10.246.130">
    <property type="match status" value="1"/>
</dbReference>
<dbReference type="PRINTS" id="PR01210">
    <property type="entry name" value="GGTRANSPTASE"/>
</dbReference>
<evidence type="ECO:0000313" key="13">
    <source>
        <dbReference type="Proteomes" id="UP000250928"/>
    </source>
</evidence>
<feature type="binding site" evidence="10">
    <location>
        <position position="381"/>
    </location>
    <ligand>
        <name>L-glutamate</name>
        <dbReference type="ChEBI" id="CHEBI:29985"/>
    </ligand>
</feature>
<keyword evidence="7 11" id="KW-0012">Acyltransferase</keyword>
<dbReference type="GO" id="GO:0036374">
    <property type="term" value="F:glutathione hydrolase activity"/>
    <property type="evidence" value="ECO:0007669"/>
    <property type="project" value="UniProtKB-UniRule"/>
</dbReference>
<dbReference type="PANTHER" id="PTHR43199">
    <property type="entry name" value="GLUTATHIONE HYDROLASE"/>
    <property type="match status" value="1"/>
</dbReference>
<dbReference type="Proteomes" id="UP000250928">
    <property type="component" value="Unassembled WGS sequence"/>
</dbReference>
<dbReference type="Gene3D" id="3.60.20.40">
    <property type="match status" value="1"/>
</dbReference>
<protein>
    <recommendedName>
        <fullName evidence="11">Glutathione hydrolase proenzyme</fullName>
        <ecNumber evidence="11">2.3.2.2</ecNumber>
        <ecNumber evidence="11">3.4.19.13</ecNumber>
    </recommendedName>
    <component>
        <recommendedName>
            <fullName evidence="11">Glutathione hydrolase large chain</fullName>
        </recommendedName>
    </component>
    <component>
        <recommendedName>
            <fullName evidence="11">Glutathione hydrolase small chain</fullName>
        </recommendedName>
    </component>
</protein>
<dbReference type="InterPro" id="IPR043137">
    <property type="entry name" value="GGT_ssub_C"/>
</dbReference>
<evidence type="ECO:0000256" key="8">
    <source>
        <dbReference type="ARBA" id="ARBA00047417"/>
    </source>
</evidence>
<dbReference type="Pfam" id="PF01019">
    <property type="entry name" value="G_glu_transpept"/>
    <property type="match status" value="1"/>
</dbReference>
<comment type="catalytic activity">
    <reaction evidence="2 11">
        <text>glutathione + H2O = L-cysteinylglycine + L-glutamate</text>
        <dbReference type="Rhea" id="RHEA:28807"/>
        <dbReference type="ChEBI" id="CHEBI:15377"/>
        <dbReference type="ChEBI" id="CHEBI:29985"/>
        <dbReference type="ChEBI" id="CHEBI:57925"/>
        <dbReference type="ChEBI" id="CHEBI:61694"/>
        <dbReference type="EC" id="3.4.19.13"/>
    </reaction>
</comment>
<feature type="active site" description="Nucleophile" evidence="9">
    <location>
        <position position="341"/>
    </location>
</feature>
<evidence type="ECO:0000256" key="2">
    <source>
        <dbReference type="ARBA" id="ARBA00001089"/>
    </source>
</evidence>
<keyword evidence="11" id="KW-0317">Glutathione biosynthesis</keyword>
<dbReference type="InterPro" id="IPR043138">
    <property type="entry name" value="GGT_lsub"/>
</dbReference>
<organism evidence="12 13">
    <name type="scientific">Candidatus Sedimenticola endophacoides</name>
    <dbReference type="NCBI Taxonomy" id="2548426"/>
    <lineage>
        <taxon>Bacteria</taxon>
        <taxon>Pseudomonadati</taxon>
        <taxon>Pseudomonadota</taxon>
        <taxon>Gammaproteobacteria</taxon>
        <taxon>Chromatiales</taxon>
        <taxon>Sedimenticolaceae</taxon>
        <taxon>Sedimenticola</taxon>
    </lineage>
</organism>
<dbReference type="EC" id="3.4.19.13" evidence="11"/>
<sequence>MNNRHGIVAAGHPVTAGAAAEVLKAGGNAFDAALAAIFASCVAEPVLASLGGGGFLMAHQYSGQTQLYDFFVQTPKRKPPLEGIDFYPILADFGTAQQEFHIGLGSIATPGVIRGLFAVHRDLCRMPLRAIIEPACEAARNGVELNSFQHYISDIISPIITANASSLALHESPSQPGSIAMEGERLTQPDMADAFESLAREGEALFYLGEMGRPLLHACDGSGGCLGPEDLEAYQVIRRPPLTLNYHTAELATNPAPSVGGTLIAFALALLEQERLGQWPANSYEHLLRITKAQALTQLLRGERGVDRDLDEHTSREILGREYLRDYRRIMRDHSAFSRGTTHISIADSAGNVASMTLSNGEGSGYVLPGTGIMLNNMLGEEDINPHGFHQWPEDRRIASMMAPTMIFTPDGGTLVTGSGGSNRIRSAVLQVLVNLVDFGMDIADAVEQPRIHFEGGVLNMENGPTPEVCQQLQQTFPQQRIWPEKNLFFGGAHSVMIDADGALSGNGDSRRGGVCIAS</sequence>
<evidence type="ECO:0000313" key="12">
    <source>
        <dbReference type="EMBL" id="PUD98359.1"/>
    </source>
</evidence>
<evidence type="ECO:0000256" key="4">
    <source>
        <dbReference type="ARBA" id="ARBA00022679"/>
    </source>
</evidence>
<evidence type="ECO:0000256" key="6">
    <source>
        <dbReference type="ARBA" id="ARBA00023145"/>
    </source>
</evidence>
<evidence type="ECO:0000256" key="9">
    <source>
        <dbReference type="PIRSR" id="PIRSR600101-1"/>
    </source>
</evidence>
<dbReference type="EMBL" id="PQCO01000309">
    <property type="protein sequence ID" value="PUD98359.1"/>
    <property type="molecule type" value="Genomic_DNA"/>
</dbReference>
<dbReference type="InterPro" id="IPR051792">
    <property type="entry name" value="GGT_bact"/>
</dbReference>
<proteinExistence type="inferred from homology"/>
<dbReference type="GO" id="GO:0103068">
    <property type="term" value="F:leukotriene C4 gamma-glutamyl transferase activity"/>
    <property type="evidence" value="ECO:0007669"/>
    <property type="project" value="UniProtKB-EC"/>
</dbReference>
<comment type="catalytic activity">
    <reaction evidence="8 11">
        <text>an N-terminal (5-L-glutamyl)-[peptide] + an alpha-amino acid = 5-L-glutamyl amino acid + an N-terminal L-alpha-aminoacyl-[peptide]</text>
        <dbReference type="Rhea" id="RHEA:23904"/>
        <dbReference type="Rhea" id="RHEA-COMP:9780"/>
        <dbReference type="Rhea" id="RHEA-COMP:9795"/>
        <dbReference type="ChEBI" id="CHEBI:77644"/>
        <dbReference type="ChEBI" id="CHEBI:78597"/>
        <dbReference type="ChEBI" id="CHEBI:78599"/>
        <dbReference type="ChEBI" id="CHEBI:78608"/>
        <dbReference type="EC" id="2.3.2.2"/>
    </reaction>
</comment>
<evidence type="ECO:0000256" key="5">
    <source>
        <dbReference type="ARBA" id="ARBA00022801"/>
    </source>
</evidence>
<comment type="pathway">
    <text evidence="11">Sulfur metabolism; glutathione metabolism.</text>
</comment>
<reference evidence="12 13" key="1">
    <citation type="submission" date="2018-01" db="EMBL/GenBank/DDBJ databases">
        <title>Novel co-symbiosis in the lucinid bivalve Phacoides pectinatus.</title>
        <authorList>
            <person name="Lim S.J."/>
            <person name="Davis B.G."/>
            <person name="Gill D.E."/>
            <person name="Engel A.S."/>
            <person name="Anderson L.C."/>
            <person name="Campbell B.J."/>
        </authorList>
    </citation>
    <scope>NUCLEOTIDE SEQUENCE [LARGE SCALE GENOMIC DNA]</scope>
    <source>
        <strain evidence="12">N3_P5</strain>
    </source>
</reference>
<keyword evidence="5 11" id="KW-0378">Hydrolase</keyword>
<dbReference type="GO" id="GO:0006751">
    <property type="term" value="P:glutathione catabolic process"/>
    <property type="evidence" value="ECO:0007669"/>
    <property type="project" value="UniProtKB-UniRule"/>
</dbReference>
<dbReference type="NCBIfam" id="TIGR00066">
    <property type="entry name" value="g_glut_trans"/>
    <property type="match status" value="1"/>
</dbReference>
<feature type="binding site" evidence="10">
    <location>
        <position position="422"/>
    </location>
    <ligand>
        <name>L-glutamate</name>
        <dbReference type="ChEBI" id="CHEBI:29985"/>
    </ligand>
</feature>
<dbReference type="InterPro" id="IPR029055">
    <property type="entry name" value="Ntn_hydrolases_N"/>
</dbReference>
<comment type="similarity">
    <text evidence="3 11">Belongs to the gamma-glutamyltransferase family.</text>
</comment>
<keyword evidence="4 11" id="KW-0808">Transferase</keyword>
<dbReference type="PANTHER" id="PTHR43199:SF1">
    <property type="entry name" value="GLUTATHIONE HYDROLASE PROENZYME"/>
    <property type="match status" value="1"/>
</dbReference>
<name>A0A657Q6L0_9GAMM</name>
<dbReference type="AlphaFoldDB" id="A0A657Q6L0"/>
<comment type="caution">
    <text evidence="12">The sequence shown here is derived from an EMBL/GenBank/DDBJ whole genome shotgun (WGS) entry which is preliminary data.</text>
</comment>
<evidence type="ECO:0000256" key="10">
    <source>
        <dbReference type="PIRSR" id="PIRSR600101-2"/>
    </source>
</evidence>
<dbReference type="UniPathway" id="UPA00204"/>
<dbReference type="GO" id="GO:0006750">
    <property type="term" value="P:glutathione biosynthetic process"/>
    <property type="evidence" value="ECO:0007669"/>
    <property type="project" value="UniProtKB-KW"/>
</dbReference>
<gene>
    <name evidence="12" type="primary">ggt</name>
    <name evidence="12" type="ORF">C3L24_12895</name>
</gene>